<protein>
    <submittedName>
        <fullName evidence="5">GNAT family acetyltransferase</fullName>
    </submittedName>
</protein>
<dbReference type="InterPro" id="IPR051531">
    <property type="entry name" value="N-acetyltransferase"/>
</dbReference>
<dbReference type="EMBL" id="JOTN01000006">
    <property type="protein sequence ID" value="KEK19678.1"/>
    <property type="molecule type" value="Genomic_DNA"/>
</dbReference>
<dbReference type="OrthoDB" id="9798081at2"/>
<sequence length="188" mass="22263">MITFDIAIETERLIIRPLREQDYTSWLSGFNNRLPSQYRHDQGKIDMSECTEEWFAHLVKKHQTLALDDAAHIFGIFSKEDSRHIGMIDFSTLMRDDFQWCRIGYTIHNQYWRNGYGKEAVKAAIHIAFHDLKFHRIEAHINTDNDASIHLAKSVGMEFECVRKGFIFEFGEWTDHLVYYINNEKMTL</sequence>
<evidence type="ECO:0000256" key="2">
    <source>
        <dbReference type="ARBA" id="ARBA00023315"/>
    </source>
</evidence>
<proteinExistence type="inferred from homology"/>
<dbReference type="Pfam" id="PF13302">
    <property type="entry name" value="Acetyltransf_3"/>
    <property type="match status" value="1"/>
</dbReference>
<dbReference type="InterPro" id="IPR016181">
    <property type="entry name" value="Acyl_CoA_acyltransferase"/>
</dbReference>
<dbReference type="SUPFAM" id="SSF55729">
    <property type="entry name" value="Acyl-CoA N-acyltransferases (Nat)"/>
    <property type="match status" value="1"/>
</dbReference>
<evidence type="ECO:0000256" key="1">
    <source>
        <dbReference type="ARBA" id="ARBA00022679"/>
    </source>
</evidence>
<dbReference type="PANTHER" id="PTHR43792">
    <property type="entry name" value="GNAT FAMILY, PUTATIVE (AFU_ORTHOLOGUE AFUA_3G00765)-RELATED-RELATED"/>
    <property type="match status" value="1"/>
</dbReference>
<dbReference type="RefSeq" id="WP_157405979.1">
    <property type="nucleotide sequence ID" value="NZ_CBCSJC010000015.1"/>
</dbReference>
<dbReference type="STRING" id="574376.BAMA_20705"/>
<gene>
    <name evidence="5" type="ORF">BAMA_20705</name>
</gene>
<comment type="caution">
    <text evidence="5">The sequence shown here is derived from an EMBL/GenBank/DDBJ whole genome shotgun (WGS) entry which is preliminary data.</text>
</comment>
<name>A0A073KBJ6_9BACI</name>
<dbReference type="PROSITE" id="PS51186">
    <property type="entry name" value="GNAT"/>
    <property type="match status" value="1"/>
</dbReference>
<dbReference type="Proteomes" id="UP000027822">
    <property type="component" value="Unassembled WGS sequence"/>
</dbReference>
<evidence type="ECO:0000313" key="6">
    <source>
        <dbReference type="Proteomes" id="UP000027822"/>
    </source>
</evidence>
<dbReference type="PANTHER" id="PTHR43792:SF8">
    <property type="entry name" value="[RIBOSOMAL PROTEIN US5]-ALANINE N-ACETYLTRANSFERASE"/>
    <property type="match status" value="1"/>
</dbReference>
<keyword evidence="1 5" id="KW-0808">Transferase</keyword>
<dbReference type="AlphaFoldDB" id="A0A073KBJ6"/>
<comment type="similarity">
    <text evidence="3">Belongs to the acetyltransferase family. RimJ subfamily.</text>
</comment>
<keyword evidence="2" id="KW-0012">Acyltransferase</keyword>
<feature type="domain" description="N-acetyltransferase" evidence="4">
    <location>
        <begin position="13"/>
        <end position="184"/>
    </location>
</feature>
<evidence type="ECO:0000259" key="4">
    <source>
        <dbReference type="PROSITE" id="PS51186"/>
    </source>
</evidence>
<dbReference type="eggNOG" id="COG1670">
    <property type="taxonomic scope" value="Bacteria"/>
</dbReference>
<accession>A0A073KBJ6</accession>
<dbReference type="GO" id="GO:0005737">
    <property type="term" value="C:cytoplasm"/>
    <property type="evidence" value="ECO:0007669"/>
    <property type="project" value="TreeGrafter"/>
</dbReference>
<dbReference type="GO" id="GO:0008999">
    <property type="term" value="F:protein-N-terminal-alanine acetyltransferase activity"/>
    <property type="evidence" value="ECO:0007669"/>
    <property type="project" value="TreeGrafter"/>
</dbReference>
<evidence type="ECO:0000313" key="5">
    <source>
        <dbReference type="EMBL" id="KEK19678.1"/>
    </source>
</evidence>
<evidence type="ECO:0000256" key="3">
    <source>
        <dbReference type="ARBA" id="ARBA00038502"/>
    </source>
</evidence>
<dbReference type="InterPro" id="IPR000182">
    <property type="entry name" value="GNAT_dom"/>
</dbReference>
<dbReference type="Gene3D" id="3.40.630.30">
    <property type="match status" value="1"/>
</dbReference>
<organism evidence="5 6">
    <name type="scientific">Bacillus manliponensis</name>
    <dbReference type="NCBI Taxonomy" id="574376"/>
    <lineage>
        <taxon>Bacteria</taxon>
        <taxon>Bacillati</taxon>
        <taxon>Bacillota</taxon>
        <taxon>Bacilli</taxon>
        <taxon>Bacillales</taxon>
        <taxon>Bacillaceae</taxon>
        <taxon>Bacillus</taxon>
        <taxon>Bacillus cereus group</taxon>
    </lineage>
</organism>
<reference evidence="5 6" key="1">
    <citation type="submission" date="2014-06" db="EMBL/GenBank/DDBJ databases">
        <title>Draft genome sequence of Bacillus manliponensis JCM 15802 (MCCC 1A00708).</title>
        <authorList>
            <person name="Lai Q."/>
            <person name="Liu Y."/>
            <person name="Shao Z."/>
        </authorList>
    </citation>
    <scope>NUCLEOTIDE SEQUENCE [LARGE SCALE GENOMIC DNA]</scope>
    <source>
        <strain evidence="5 6">JCM 15802</strain>
    </source>
</reference>
<keyword evidence="6" id="KW-1185">Reference proteome</keyword>